<name>A0A517MVC8_9BACT</name>
<sequence>MTLFIRRSGSKTRVAFALKNQQLFMAVVVWLGANLGTVSATGSIWDFEGDLGASLGSGVMTYRGNTSTVTQFGTPASFGLPSLFGNTDAEQIMAFPAADSTQGYAVAHNAGAAVDEYTMMWDVLYPESSDVAWRAMMQTVDTNGNDADFFVRNVPWGGVGISNEWHVDFCKCLRRTDLGKKGLTCTDGVV</sequence>
<dbReference type="AlphaFoldDB" id="A0A517MVC8"/>
<protein>
    <submittedName>
        <fullName evidence="1">Uncharacterized protein</fullName>
    </submittedName>
</protein>
<evidence type="ECO:0000313" key="1">
    <source>
        <dbReference type="EMBL" id="QDS98843.1"/>
    </source>
</evidence>
<reference evidence="1 2" key="1">
    <citation type="submission" date="2019-02" db="EMBL/GenBank/DDBJ databases">
        <title>Deep-cultivation of Planctomycetes and their phenomic and genomic characterization uncovers novel biology.</title>
        <authorList>
            <person name="Wiegand S."/>
            <person name="Jogler M."/>
            <person name="Boedeker C."/>
            <person name="Pinto D."/>
            <person name="Vollmers J."/>
            <person name="Rivas-Marin E."/>
            <person name="Kohn T."/>
            <person name="Peeters S.H."/>
            <person name="Heuer A."/>
            <person name="Rast P."/>
            <person name="Oberbeckmann S."/>
            <person name="Bunk B."/>
            <person name="Jeske O."/>
            <person name="Meyerdierks A."/>
            <person name="Storesund J.E."/>
            <person name="Kallscheuer N."/>
            <person name="Luecker S."/>
            <person name="Lage O.M."/>
            <person name="Pohl T."/>
            <person name="Merkel B.J."/>
            <person name="Hornburger P."/>
            <person name="Mueller R.-W."/>
            <person name="Bruemmer F."/>
            <person name="Labrenz M."/>
            <person name="Spormann A.M."/>
            <person name="Op den Camp H."/>
            <person name="Overmann J."/>
            <person name="Amann R."/>
            <person name="Jetten M.S.M."/>
            <person name="Mascher T."/>
            <person name="Medema M.H."/>
            <person name="Devos D.P."/>
            <person name="Kaster A.-K."/>
            <person name="Ovreas L."/>
            <person name="Rohde M."/>
            <person name="Galperin M.Y."/>
            <person name="Jogler C."/>
        </authorList>
    </citation>
    <scope>NUCLEOTIDE SEQUENCE [LARGE SCALE GENOMIC DNA]</scope>
    <source>
        <strain evidence="1 2">HG15A2</strain>
    </source>
</reference>
<accession>A0A517MVC8</accession>
<organism evidence="1 2">
    <name type="scientific">Adhaeretor mobilis</name>
    <dbReference type="NCBI Taxonomy" id="1930276"/>
    <lineage>
        <taxon>Bacteria</taxon>
        <taxon>Pseudomonadati</taxon>
        <taxon>Planctomycetota</taxon>
        <taxon>Planctomycetia</taxon>
        <taxon>Pirellulales</taxon>
        <taxon>Lacipirellulaceae</taxon>
        <taxon>Adhaeretor</taxon>
    </lineage>
</organism>
<proteinExistence type="predicted"/>
<dbReference type="Proteomes" id="UP000319852">
    <property type="component" value="Chromosome"/>
</dbReference>
<gene>
    <name evidence="1" type="ORF">HG15A2_21280</name>
</gene>
<keyword evidence="2" id="KW-1185">Reference proteome</keyword>
<evidence type="ECO:0000313" key="2">
    <source>
        <dbReference type="Proteomes" id="UP000319852"/>
    </source>
</evidence>
<dbReference type="OrthoDB" id="384721at2"/>
<dbReference type="EMBL" id="CP036263">
    <property type="protein sequence ID" value="QDS98843.1"/>
    <property type="molecule type" value="Genomic_DNA"/>
</dbReference>
<dbReference type="KEGG" id="amob:HG15A2_21280"/>